<proteinExistence type="predicted"/>
<gene>
    <name evidence="1" type="ORF">GH808_03000</name>
</gene>
<accession>A0ABR6WRZ2</accession>
<comment type="caution">
    <text evidence="1">The sequence shown here is derived from an EMBL/GenBank/DDBJ whole genome shotgun (WGS) entry which is preliminary data.</text>
</comment>
<reference evidence="1 2" key="1">
    <citation type="journal article" date="2020" name="mSystems">
        <title>Defining Genomic and Predicted Metabolic Features of the Acetobacterium Genus.</title>
        <authorList>
            <person name="Ross D.E."/>
            <person name="Marshall C.W."/>
            <person name="Gulliver D."/>
            <person name="May H.D."/>
            <person name="Norman R.S."/>
        </authorList>
    </citation>
    <scope>NUCLEOTIDE SEQUENCE [LARGE SCALE GENOMIC DNA]</scope>
    <source>
        <strain evidence="1 2">DSM 8238</strain>
    </source>
</reference>
<sequence length="47" mass="5404">MGLNESHFDYKVEDGWVGCGNFKMGLGNPVDGYEKTFVKIEDTWIYL</sequence>
<keyword evidence="2" id="KW-1185">Reference proteome</keyword>
<organism evidence="1 2">
    <name type="scientific">Acetobacterium fimetarium</name>
    <dbReference type="NCBI Taxonomy" id="52691"/>
    <lineage>
        <taxon>Bacteria</taxon>
        <taxon>Bacillati</taxon>
        <taxon>Bacillota</taxon>
        <taxon>Clostridia</taxon>
        <taxon>Eubacteriales</taxon>
        <taxon>Eubacteriaceae</taxon>
        <taxon>Acetobacterium</taxon>
    </lineage>
</organism>
<dbReference type="EMBL" id="WJBC01000003">
    <property type="protein sequence ID" value="MBC3803404.1"/>
    <property type="molecule type" value="Genomic_DNA"/>
</dbReference>
<protein>
    <submittedName>
        <fullName evidence="1">Uncharacterized protein</fullName>
    </submittedName>
</protein>
<evidence type="ECO:0000313" key="2">
    <source>
        <dbReference type="Proteomes" id="UP000603234"/>
    </source>
</evidence>
<dbReference type="Proteomes" id="UP000603234">
    <property type="component" value="Unassembled WGS sequence"/>
</dbReference>
<dbReference type="RefSeq" id="WP_160316230.1">
    <property type="nucleotide sequence ID" value="NZ_WJBC01000003.1"/>
</dbReference>
<evidence type="ECO:0000313" key="1">
    <source>
        <dbReference type="EMBL" id="MBC3803404.1"/>
    </source>
</evidence>
<name>A0ABR6WRZ2_9FIRM</name>